<feature type="non-terminal residue" evidence="2">
    <location>
        <position position="1"/>
    </location>
</feature>
<feature type="compositionally biased region" description="Polar residues" evidence="1">
    <location>
        <begin position="115"/>
        <end position="126"/>
    </location>
</feature>
<gene>
    <name evidence="2" type="ORF">scyTo_0005814</name>
</gene>
<dbReference type="STRING" id="75743.A0A401PCZ9"/>
<dbReference type="Proteomes" id="UP000288216">
    <property type="component" value="Unassembled WGS sequence"/>
</dbReference>
<dbReference type="AlphaFoldDB" id="A0A401PCZ9"/>
<keyword evidence="3" id="KW-1185">Reference proteome</keyword>
<name>A0A401PCZ9_SCYTO</name>
<proteinExistence type="predicted"/>
<dbReference type="OMA" id="SYSHRIV"/>
<comment type="caution">
    <text evidence="2">The sequence shown here is derived from an EMBL/GenBank/DDBJ whole genome shotgun (WGS) entry which is preliminary data.</text>
</comment>
<dbReference type="EMBL" id="BFAA01001871">
    <property type="protein sequence ID" value="GCB71000.1"/>
    <property type="molecule type" value="Genomic_DNA"/>
</dbReference>
<reference evidence="2 3" key="1">
    <citation type="journal article" date="2018" name="Nat. Ecol. Evol.">
        <title>Shark genomes provide insights into elasmobranch evolution and the origin of vertebrates.</title>
        <authorList>
            <person name="Hara Y"/>
            <person name="Yamaguchi K"/>
            <person name="Onimaru K"/>
            <person name="Kadota M"/>
            <person name="Koyanagi M"/>
            <person name="Keeley SD"/>
            <person name="Tatsumi K"/>
            <person name="Tanaka K"/>
            <person name="Motone F"/>
            <person name="Kageyama Y"/>
            <person name="Nozu R"/>
            <person name="Adachi N"/>
            <person name="Nishimura O"/>
            <person name="Nakagawa R"/>
            <person name="Tanegashima C"/>
            <person name="Kiyatake I"/>
            <person name="Matsumoto R"/>
            <person name="Murakumo K"/>
            <person name="Nishida K"/>
            <person name="Terakita A"/>
            <person name="Kuratani S"/>
            <person name="Sato K"/>
            <person name="Hyodo S Kuraku.S."/>
        </authorList>
    </citation>
    <scope>NUCLEOTIDE SEQUENCE [LARGE SCALE GENOMIC DNA]</scope>
</reference>
<feature type="region of interest" description="Disordered" evidence="1">
    <location>
        <begin position="108"/>
        <end position="134"/>
    </location>
</feature>
<dbReference type="OrthoDB" id="10261302at2759"/>
<sequence length="134" mass="14183">DSSPSSCNHRVAPTSLPVSDSLTSSLPNSPVCNRARSPLQFPNEEPVYFNMTSPSSTSKQLLCELKAGKVLRPTQQTKGLTTIFSGSGRHNQWLNAGLGKAALHGRVQSLHGKPSNPSTAGTPGKSNTDRKSSI</sequence>
<evidence type="ECO:0000313" key="3">
    <source>
        <dbReference type="Proteomes" id="UP000288216"/>
    </source>
</evidence>
<feature type="compositionally biased region" description="Polar residues" evidence="1">
    <location>
        <begin position="16"/>
        <end position="31"/>
    </location>
</feature>
<protein>
    <submittedName>
        <fullName evidence="2">Uncharacterized protein</fullName>
    </submittedName>
</protein>
<accession>A0A401PCZ9</accession>
<organism evidence="2 3">
    <name type="scientific">Scyliorhinus torazame</name>
    <name type="common">Cloudy catshark</name>
    <name type="synonym">Catulus torazame</name>
    <dbReference type="NCBI Taxonomy" id="75743"/>
    <lineage>
        <taxon>Eukaryota</taxon>
        <taxon>Metazoa</taxon>
        <taxon>Chordata</taxon>
        <taxon>Craniata</taxon>
        <taxon>Vertebrata</taxon>
        <taxon>Chondrichthyes</taxon>
        <taxon>Elasmobranchii</taxon>
        <taxon>Galeomorphii</taxon>
        <taxon>Galeoidea</taxon>
        <taxon>Carcharhiniformes</taxon>
        <taxon>Scyliorhinidae</taxon>
        <taxon>Scyliorhinus</taxon>
    </lineage>
</organism>
<evidence type="ECO:0000313" key="2">
    <source>
        <dbReference type="EMBL" id="GCB71000.1"/>
    </source>
</evidence>
<feature type="region of interest" description="Disordered" evidence="1">
    <location>
        <begin position="1"/>
        <end position="31"/>
    </location>
</feature>
<evidence type="ECO:0000256" key="1">
    <source>
        <dbReference type="SAM" id="MobiDB-lite"/>
    </source>
</evidence>